<name>A0A3L8Q0U5_9GAMM</name>
<proteinExistence type="predicted"/>
<dbReference type="Proteomes" id="UP000281474">
    <property type="component" value="Unassembled WGS sequence"/>
</dbReference>
<accession>A0A3L8Q0U5</accession>
<evidence type="ECO:0000313" key="2">
    <source>
        <dbReference type="Proteomes" id="UP000281474"/>
    </source>
</evidence>
<dbReference type="EMBL" id="QZEI01000017">
    <property type="protein sequence ID" value="RLV60343.1"/>
    <property type="molecule type" value="Genomic_DNA"/>
</dbReference>
<dbReference type="Pfam" id="PF08891">
    <property type="entry name" value="YfcL"/>
    <property type="match status" value="1"/>
</dbReference>
<gene>
    <name evidence="1" type="ORF">D5018_07400</name>
</gene>
<reference evidence="1 2" key="1">
    <citation type="submission" date="2018-09" db="EMBL/GenBank/DDBJ databases">
        <title>Phylogeny of the Shewanellaceae, and recommendation for two new genera, Pseudoshewanella and Parashewanella.</title>
        <authorList>
            <person name="Wang G."/>
        </authorList>
    </citation>
    <scope>NUCLEOTIDE SEQUENCE [LARGE SCALE GENOMIC DNA]</scope>
    <source>
        <strain evidence="1 2">C51</strain>
    </source>
</reference>
<dbReference type="RefSeq" id="WP_121838375.1">
    <property type="nucleotide sequence ID" value="NZ_ML014766.1"/>
</dbReference>
<evidence type="ECO:0000313" key="1">
    <source>
        <dbReference type="EMBL" id="RLV60343.1"/>
    </source>
</evidence>
<dbReference type="AlphaFoldDB" id="A0A3L8Q0U5"/>
<dbReference type="OrthoDB" id="5600394at2"/>
<organism evidence="1 2">
    <name type="scientific">Parashewanella curva</name>
    <dbReference type="NCBI Taxonomy" id="2338552"/>
    <lineage>
        <taxon>Bacteria</taxon>
        <taxon>Pseudomonadati</taxon>
        <taxon>Pseudomonadota</taxon>
        <taxon>Gammaproteobacteria</taxon>
        <taxon>Alteromonadales</taxon>
        <taxon>Shewanellaceae</taxon>
        <taxon>Parashewanella</taxon>
    </lineage>
</organism>
<keyword evidence="2" id="KW-1185">Reference proteome</keyword>
<dbReference type="InterPro" id="IPR014987">
    <property type="entry name" value="UPF_YfcL"/>
</dbReference>
<protein>
    <submittedName>
        <fullName evidence="1">YfcL family protein</fullName>
    </submittedName>
</protein>
<sequence length="91" mass="10187">MLEQYEMALDNWIENVVSNGDDDALFASGYLQGHIAVVLSELEVEGDSSLPALDSKIEVCMELAKDELEEDDLQLVKSAWSELRTDLELLK</sequence>
<comment type="caution">
    <text evidence="1">The sequence shown here is derived from an EMBL/GenBank/DDBJ whole genome shotgun (WGS) entry which is preliminary data.</text>
</comment>